<dbReference type="EMBL" id="PECL01000003">
    <property type="protein sequence ID" value="TEA09160.1"/>
    <property type="molecule type" value="Genomic_DNA"/>
</dbReference>
<evidence type="ECO:0000313" key="1">
    <source>
        <dbReference type="EMBL" id="TEA09160.1"/>
    </source>
</evidence>
<sequence>MFLLSQWNGQHPQPFIETLWFTTESGAHAYVANSKVWDPALDHEIVPTQDQPTPDDYRRELVDRRPPEVAAIYTAIWDIGDADPITVKEQRVSAHAAHEFTSPRTTFTLVTEHLHPLTRQKASRWAYDLFARIEVAGVDRPQTEAILATTVNDLRSSDKLITREQAIELAAANAAEQRNYFEPLNKAEHEIHQLSITDSRADINPELAARTWHFFEDRAAKERSYSQELGFPSLQTEAPYLGESPLELANRIATRHEQIGHQWRIAAVRAERARGARWEDIGEALGGISKQTAWNRYATLIGEDKDNDPHIFLVSIDDTGKIAREYWFAHRSPVINSYTVGSVLEQFATDTDPSAPFLIARFLADDNAKLSPLLGTTTEGPGLYLHRDHK</sequence>
<proteinExistence type="predicted"/>
<dbReference type="Proteomes" id="UP000294604">
    <property type="component" value="Unassembled WGS sequence"/>
</dbReference>
<evidence type="ECO:0000313" key="2">
    <source>
        <dbReference type="Proteomes" id="UP000294604"/>
    </source>
</evidence>
<name>A0A4R8SZU7_9MYCO</name>
<dbReference type="AlphaFoldDB" id="A0A4R8SZU7"/>
<gene>
    <name evidence="1" type="ORF">CCUG60884_00329</name>
</gene>
<organism evidence="1 2">
    <name type="scientific">Mycobacteroides salmoniphilum</name>
    <dbReference type="NCBI Taxonomy" id="404941"/>
    <lineage>
        <taxon>Bacteria</taxon>
        <taxon>Bacillati</taxon>
        <taxon>Actinomycetota</taxon>
        <taxon>Actinomycetes</taxon>
        <taxon>Mycobacteriales</taxon>
        <taxon>Mycobacteriaceae</taxon>
        <taxon>Mycobacteroides</taxon>
    </lineage>
</organism>
<comment type="caution">
    <text evidence="1">The sequence shown here is derived from an EMBL/GenBank/DDBJ whole genome shotgun (WGS) entry which is preliminary data.</text>
</comment>
<protein>
    <submittedName>
        <fullName evidence="1">Uncharacterized protein</fullName>
    </submittedName>
</protein>
<reference evidence="1 2" key="1">
    <citation type="journal article" date="2019" name="Sci. Rep.">
        <title>Extended insight into the Mycobacterium chelonae-abscessus complex through whole genome sequencing of Mycobacterium salmoniphilum outbreak and Mycobacterium salmoniphilum-like strains.</title>
        <authorList>
            <person name="Behra P.R.K."/>
            <person name="Das S."/>
            <person name="Pettersson B.M.F."/>
            <person name="Shirreff L."/>
            <person name="DuCote T."/>
            <person name="Jacobsson K.G."/>
            <person name="Ennis D.G."/>
            <person name="Kirsebom L.A."/>
        </authorList>
    </citation>
    <scope>NUCLEOTIDE SEQUENCE [LARGE SCALE GENOMIC DNA]</scope>
    <source>
        <strain evidence="1 2">CCUG 60884</strain>
    </source>
</reference>
<accession>A0A4R8SZU7</accession>